<dbReference type="Proteomes" id="UP001239445">
    <property type="component" value="Unassembled WGS sequence"/>
</dbReference>
<evidence type="ECO:0000313" key="3">
    <source>
        <dbReference type="Proteomes" id="UP001239445"/>
    </source>
</evidence>
<dbReference type="PANTHER" id="PTHR24148:SF64">
    <property type="entry name" value="HETEROKARYON INCOMPATIBILITY DOMAIN-CONTAINING PROTEIN"/>
    <property type="match status" value="1"/>
</dbReference>
<sequence>MNYAPYQYAPLSAGHQAGEDDDFYSIRLLHLLPSPSPASPLQCLLIETRMNPDGDESLATKKPRQVEYHALSYTWGDPIFTETLPVIDHVACGPITAIHITQNLHAALLSLRKPDTTLVLWVDAVCINQADVLERNSQVSNMPTTYSRASSVIVWLGADSPHQDGRLCLEFFDRLARLITSSLSEPSASEKNSWRIRLKINRLVSTFLDSAPEALVSFLERPWFRRRWIIQEVVLAKDVVMHCGSSSIPWKIFELVMVELFSNDKGGFTSEHRTTMRTMARMRHDQEGARRQFPLETLVEFSSFLCADPRDRLYALYGVMQQWFPGSGGTNSTGTIDYAISVEETYTKFATLMLRSNCSGRAELKYSPLTHTLQLAASFRSTDALTQGMPSWVVDWMTSPGDRPRTSSSRGSRQEVDILSEKDGVRLLLVAGILDDVVTARIDLDISPFILGLIPGSKRELNDFLSRAIESMEEIDFPGIDRNDIYRTREHIVRAIVTTLVSNWEQVPANSYFAQTNEDFTDSLTELFLDQLHLSNYHLPESLHRWPAYVELIAITMRGRSLFLTDRGFMGIAPSDVRAGDVVCLLRDSNIPFILRPIGVDVQSKDGTFSIANTFPFHDATYVDNLLDLDGDPTAYTRFQLMGDAYVHGFGDGPWPSDSPWCEEEGQPPLLILPIA</sequence>
<reference evidence="2" key="1">
    <citation type="submission" date="2023-06" db="EMBL/GenBank/DDBJ databases">
        <title>Genome-scale phylogeny and comparative genomics of the fungal order Sordariales.</title>
        <authorList>
            <consortium name="Lawrence Berkeley National Laboratory"/>
            <person name="Hensen N."/>
            <person name="Bonometti L."/>
            <person name="Westerberg I."/>
            <person name="Brannstrom I.O."/>
            <person name="Guillou S."/>
            <person name="Cros-Aarteil S."/>
            <person name="Calhoun S."/>
            <person name="Haridas S."/>
            <person name="Kuo A."/>
            <person name="Mondo S."/>
            <person name="Pangilinan J."/>
            <person name="Riley R."/>
            <person name="Labutti K."/>
            <person name="Andreopoulos B."/>
            <person name="Lipzen A."/>
            <person name="Chen C."/>
            <person name="Yanf M."/>
            <person name="Daum C."/>
            <person name="Ng V."/>
            <person name="Clum A."/>
            <person name="Steindorff A."/>
            <person name="Ohm R."/>
            <person name="Martin F."/>
            <person name="Silar P."/>
            <person name="Natvig D."/>
            <person name="Lalanne C."/>
            <person name="Gautier V."/>
            <person name="Ament-Velasquez S.L."/>
            <person name="Kruys A."/>
            <person name="Hutchinson M.I."/>
            <person name="Powell A.J."/>
            <person name="Barry K."/>
            <person name="Miller A.N."/>
            <person name="Grigoriev I.V."/>
            <person name="Debuchy R."/>
            <person name="Gladieux P."/>
            <person name="Thoren M.H."/>
            <person name="Johannesson H."/>
        </authorList>
    </citation>
    <scope>NUCLEOTIDE SEQUENCE</scope>
    <source>
        <strain evidence="2">PSN4</strain>
    </source>
</reference>
<dbReference type="PANTHER" id="PTHR24148">
    <property type="entry name" value="ANKYRIN REPEAT DOMAIN-CONTAINING PROTEIN 39 HOMOLOG-RELATED"/>
    <property type="match status" value="1"/>
</dbReference>
<name>A0AAJ0F8J3_9PEZI</name>
<comment type="caution">
    <text evidence="2">The sequence shown here is derived from an EMBL/GenBank/DDBJ whole genome shotgun (WGS) entry which is preliminary data.</text>
</comment>
<gene>
    <name evidence="2" type="ORF">QBC47DRAFT_423528</name>
</gene>
<keyword evidence="3" id="KW-1185">Reference proteome</keyword>
<organism evidence="2 3">
    <name type="scientific">Echria macrotheca</name>
    <dbReference type="NCBI Taxonomy" id="438768"/>
    <lineage>
        <taxon>Eukaryota</taxon>
        <taxon>Fungi</taxon>
        <taxon>Dikarya</taxon>
        <taxon>Ascomycota</taxon>
        <taxon>Pezizomycotina</taxon>
        <taxon>Sordariomycetes</taxon>
        <taxon>Sordariomycetidae</taxon>
        <taxon>Sordariales</taxon>
        <taxon>Schizotheciaceae</taxon>
        <taxon>Echria</taxon>
    </lineage>
</organism>
<feature type="domain" description="Heterokaryon incompatibility" evidence="1">
    <location>
        <begin position="68"/>
        <end position="232"/>
    </location>
</feature>
<evidence type="ECO:0000259" key="1">
    <source>
        <dbReference type="Pfam" id="PF06985"/>
    </source>
</evidence>
<protein>
    <submittedName>
        <fullName evidence="2">Heterokaryon incompatibility protein-domain-containing protein</fullName>
    </submittedName>
</protein>
<dbReference type="Pfam" id="PF26639">
    <property type="entry name" value="Het-6_barrel"/>
    <property type="match status" value="1"/>
</dbReference>
<accession>A0AAJ0F8J3</accession>
<dbReference type="Pfam" id="PF06985">
    <property type="entry name" value="HET"/>
    <property type="match status" value="1"/>
</dbReference>
<evidence type="ECO:0000313" key="2">
    <source>
        <dbReference type="EMBL" id="KAK1754438.1"/>
    </source>
</evidence>
<dbReference type="EMBL" id="MU839835">
    <property type="protein sequence ID" value="KAK1754438.1"/>
    <property type="molecule type" value="Genomic_DNA"/>
</dbReference>
<dbReference type="InterPro" id="IPR010730">
    <property type="entry name" value="HET"/>
</dbReference>
<dbReference type="InterPro" id="IPR052895">
    <property type="entry name" value="HetReg/Transcr_Mod"/>
</dbReference>
<dbReference type="AlphaFoldDB" id="A0AAJ0F8J3"/>
<proteinExistence type="predicted"/>